<dbReference type="EMBL" id="JAOTJD010000005">
    <property type="protein sequence ID" value="MFD3263124.1"/>
    <property type="molecule type" value="Genomic_DNA"/>
</dbReference>
<name>A0ABW6CJ82_9CAUL</name>
<dbReference type="GO" id="GO:0003677">
    <property type="term" value="F:DNA binding"/>
    <property type="evidence" value="ECO:0007669"/>
    <property type="project" value="UniProtKB-KW"/>
</dbReference>
<evidence type="ECO:0000313" key="2">
    <source>
        <dbReference type="Proteomes" id="UP001598130"/>
    </source>
</evidence>
<protein>
    <submittedName>
        <fullName evidence="1">DNA-binding protein</fullName>
    </submittedName>
</protein>
<reference evidence="1 2" key="1">
    <citation type="submission" date="2022-09" db="EMBL/GenBank/DDBJ databases">
        <title>New species of Phenylobacterium.</title>
        <authorList>
            <person name="Mieszkin S."/>
        </authorList>
    </citation>
    <scope>NUCLEOTIDE SEQUENCE [LARGE SCALE GENOMIC DNA]</scope>
    <source>
        <strain evidence="1 2">HK31-G</strain>
    </source>
</reference>
<dbReference type="Proteomes" id="UP001598130">
    <property type="component" value="Unassembled WGS sequence"/>
</dbReference>
<comment type="caution">
    <text evidence="1">The sequence shown here is derived from an EMBL/GenBank/DDBJ whole genome shotgun (WGS) entry which is preliminary data.</text>
</comment>
<dbReference type="SUPFAM" id="SSF46955">
    <property type="entry name" value="Putative DNA-binding domain"/>
    <property type="match status" value="1"/>
</dbReference>
<evidence type="ECO:0000313" key="1">
    <source>
        <dbReference type="EMBL" id="MFD3263124.1"/>
    </source>
</evidence>
<dbReference type="RefSeq" id="WP_377367799.1">
    <property type="nucleotide sequence ID" value="NZ_JAOTJD010000005.1"/>
</dbReference>
<sequence length="90" mass="10171">MALPALKEVAALGGDPPARAATYLTPQEVSERWDGRITPKTLANWRCDEVGKGPRFKRFGNRILYPVADLETWEEENSYGTTKDYGKKDR</sequence>
<dbReference type="InterPro" id="IPR009061">
    <property type="entry name" value="DNA-bd_dom_put_sf"/>
</dbReference>
<organism evidence="1 2">
    <name type="scientific">Phenylobacterium ferrooxidans</name>
    <dbReference type="NCBI Taxonomy" id="2982689"/>
    <lineage>
        <taxon>Bacteria</taxon>
        <taxon>Pseudomonadati</taxon>
        <taxon>Pseudomonadota</taxon>
        <taxon>Alphaproteobacteria</taxon>
        <taxon>Caulobacterales</taxon>
        <taxon>Caulobacteraceae</taxon>
        <taxon>Phenylobacterium</taxon>
    </lineage>
</organism>
<accession>A0ABW6CJ82</accession>
<keyword evidence="1" id="KW-0238">DNA-binding</keyword>
<proteinExistence type="predicted"/>
<gene>
    <name evidence="1" type="ORF">OCL97_03980</name>
</gene>
<keyword evidence="2" id="KW-1185">Reference proteome</keyword>